<dbReference type="InterPro" id="IPR010994">
    <property type="entry name" value="RuvA_2-like"/>
</dbReference>
<keyword evidence="3 6" id="KW-0238">DNA-binding</keyword>
<dbReference type="SUPFAM" id="SSF46929">
    <property type="entry name" value="DNA helicase RuvA subunit, C-terminal domain"/>
    <property type="match status" value="1"/>
</dbReference>
<dbReference type="InterPro" id="IPR003583">
    <property type="entry name" value="Hlx-hairpin-Hlx_DNA-bd_motif"/>
</dbReference>
<dbReference type="EMBL" id="PFGW01000027">
    <property type="protein sequence ID" value="PIW74693.1"/>
    <property type="molecule type" value="Genomic_DNA"/>
</dbReference>
<dbReference type="GO" id="GO:0006281">
    <property type="term" value="P:DNA repair"/>
    <property type="evidence" value="ECO:0007669"/>
    <property type="project" value="UniProtKB-UniRule"/>
</dbReference>
<dbReference type="Gene3D" id="1.10.150.20">
    <property type="entry name" value="5' to 3' exonuclease, C-terminal subdomain"/>
    <property type="match status" value="1"/>
</dbReference>
<keyword evidence="4 6" id="KW-0233">DNA recombination</keyword>
<dbReference type="GO" id="GO:0000400">
    <property type="term" value="F:four-way junction DNA binding"/>
    <property type="evidence" value="ECO:0007669"/>
    <property type="project" value="UniProtKB-UniRule"/>
</dbReference>
<dbReference type="NCBIfam" id="TIGR00084">
    <property type="entry name" value="ruvA"/>
    <property type="match status" value="1"/>
</dbReference>
<evidence type="ECO:0000256" key="1">
    <source>
        <dbReference type="ARBA" id="ARBA00022490"/>
    </source>
</evidence>
<comment type="similarity">
    <text evidence="6">Belongs to the RuvA family.</text>
</comment>
<sequence length="191" mass="20635">MIALLRGKIELKSEKFIILDVGGVGYKIFCSSQTLKELTNKPTDKKVKLFIHLHIREGVLDLYGFPTSEELEFFEQLISVSGIGPKVGLSVMALASVKTLKQAIASGQKSLLTKVSGIGSKTAERIILELKNKVAALVSEVKQLSSDSDAIDALVSLGYTARQAREALEKVPDKVAGAGKRVREALKILGK</sequence>
<dbReference type="InterPro" id="IPR011114">
    <property type="entry name" value="RuvA_C"/>
</dbReference>
<gene>
    <name evidence="6" type="primary">ruvA</name>
    <name evidence="8" type="ORF">CO003_01335</name>
</gene>
<dbReference type="SMART" id="SM00278">
    <property type="entry name" value="HhH1"/>
    <property type="match status" value="2"/>
</dbReference>
<dbReference type="GO" id="GO:0005524">
    <property type="term" value="F:ATP binding"/>
    <property type="evidence" value="ECO:0007669"/>
    <property type="project" value="InterPro"/>
</dbReference>
<comment type="subcellular location">
    <subcellularLocation>
        <location evidence="6">Cytoplasm</location>
    </subcellularLocation>
</comment>
<dbReference type="GO" id="GO:0005737">
    <property type="term" value="C:cytoplasm"/>
    <property type="evidence" value="ECO:0007669"/>
    <property type="project" value="UniProtKB-SubCell"/>
</dbReference>
<keyword evidence="2 6" id="KW-0227">DNA damage</keyword>
<name>A0A2M7IDW0_9BACT</name>
<evidence type="ECO:0000256" key="6">
    <source>
        <dbReference type="HAMAP-Rule" id="MF_00031"/>
    </source>
</evidence>
<dbReference type="Gene3D" id="2.40.50.140">
    <property type="entry name" value="Nucleic acid-binding proteins"/>
    <property type="match status" value="1"/>
</dbReference>
<evidence type="ECO:0000256" key="5">
    <source>
        <dbReference type="ARBA" id="ARBA00023204"/>
    </source>
</evidence>
<evidence type="ECO:0000256" key="4">
    <source>
        <dbReference type="ARBA" id="ARBA00023172"/>
    </source>
</evidence>
<evidence type="ECO:0000256" key="2">
    <source>
        <dbReference type="ARBA" id="ARBA00022763"/>
    </source>
</evidence>
<organism evidence="8 9">
    <name type="scientific">Candidatus Portnoybacteria bacterium CG_4_8_14_3_um_filter_44_15</name>
    <dbReference type="NCBI Taxonomy" id="1974803"/>
    <lineage>
        <taxon>Bacteria</taxon>
        <taxon>Candidatus Portnoyibacteriota</taxon>
    </lineage>
</organism>
<comment type="caution">
    <text evidence="6">Lacks conserved residue(s) required for the propagation of feature annotation.</text>
</comment>
<dbReference type="InterPro" id="IPR012340">
    <property type="entry name" value="NA-bd_OB-fold"/>
</dbReference>
<dbReference type="Gene3D" id="1.10.8.10">
    <property type="entry name" value="DNA helicase RuvA subunit, C-terminal domain"/>
    <property type="match status" value="1"/>
</dbReference>
<comment type="caution">
    <text evidence="8">The sequence shown here is derived from an EMBL/GenBank/DDBJ whole genome shotgun (WGS) entry which is preliminary data.</text>
</comment>
<feature type="domain" description="Helix-hairpin-helix DNA-binding motif class 1" evidence="7">
    <location>
        <begin position="110"/>
        <end position="129"/>
    </location>
</feature>
<dbReference type="Pfam" id="PF07499">
    <property type="entry name" value="RuvA_C"/>
    <property type="match status" value="1"/>
</dbReference>
<evidence type="ECO:0000256" key="3">
    <source>
        <dbReference type="ARBA" id="ARBA00023125"/>
    </source>
</evidence>
<dbReference type="Proteomes" id="UP000231673">
    <property type="component" value="Unassembled WGS sequence"/>
</dbReference>
<dbReference type="GO" id="GO:0006310">
    <property type="term" value="P:DNA recombination"/>
    <property type="evidence" value="ECO:0007669"/>
    <property type="project" value="UniProtKB-UniRule"/>
</dbReference>
<protein>
    <recommendedName>
        <fullName evidence="6">Holliday junction branch migration complex subunit RuvA</fullName>
    </recommendedName>
</protein>
<dbReference type="SUPFAM" id="SSF50249">
    <property type="entry name" value="Nucleic acid-binding proteins"/>
    <property type="match status" value="1"/>
</dbReference>
<evidence type="ECO:0000313" key="8">
    <source>
        <dbReference type="EMBL" id="PIW74693.1"/>
    </source>
</evidence>
<dbReference type="AlphaFoldDB" id="A0A2M7IDW0"/>
<dbReference type="Pfam" id="PF01330">
    <property type="entry name" value="RuvA_N"/>
    <property type="match status" value="1"/>
</dbReference>
<reference evidence="9" key="1">
    <citation type="submission" date="2017-09" db="EMBL/GenBank/DDBJ databases">
        <title>Depth-based differentiation of microbial function through sediment-hosted aquifers and enrichment of novel symbionts in the deep terrestrial subsurface.</title>
        <authorList>
            <person name="Probst A.J."/>
            <person name="Ladd B."/>
            <person name="Jarett J.K."/>
            <person name="Geller-Mcgrath D.E."/>
            <person name="Sieber C.M.K."/>
            <person name="Emerson J.B."/>
            <person name="Anantharaman K."/>
            <person name="Thomas B.C."/>
            <person name="Malmstrom R."/>
            <person name="Stieglmeier M."/>
            <person name="Klingl A."/>
            <person name="Woyke T."/>
            <person name="Ryan C.M."/>
            <person name="Banfield J.F."/>
        </authorList>
    </citation>
    <scope>NUCLEOTIDE SEQUENCE [LARGE SCALE GENOMIC DNA]</scope>
</reference>
<dbReference type="CDD" id="cd14332">
    <property type="entry name" value="UBA_RuvA_C"/>
    <property type="match status" value="1"/>
</dbReference>
<comment type="function">
    <text evidence="6">The RuvA-RuvB-RuvC complex processes Holliday junction (HJ) DNA during genetic recombination and DNA repair, while the RuvA-RuvB complex plays an important role in the rescue of blocked DNA replication forks via replication fork reversal (RFR). RuvA specifically binds to HJ cruciform DNA, conferring on it an open structure. The RuvB hexamer acts as an ATP-dependent pump, pulling dsDNA into and through the RuvAB complex. HJ branch migration allows RuvC to scan DNA until it finds its consensus sequence, where it cleaves and resolves the cruciform DNA.</text>
</comment>
<feature type="domain" description="Helix-hairpin-helix DNA-binding motif class 1" evidence="7">
    <location>
        <begin position="75"/>
        <end position="94"/>
    </location>
</feature>
<dbReference type="GO" id="GO:0009379">
    <property type="term" value="C:Holliday junction helicase complex"/>
    <property type="evidence" value="ECO:0007669"/>
    <property type="project" value="InterPro"/>
</dbReference>
<dbReference type="InterPro" id="IPR036267">
    <property type="entry name" value="RuvA_C_sf"/>
</dbReference>
<accession>A0A2M7IDW0</accession>
<evidence type="ECO:0000313" key="9">
    <source>
        <dbReference type="Proteomes" id="UP000231673"/>
    </source>
</evidence>
<dbReference type="HAMAP" id="MF_00031">
    <property type="entry name" value="DNA_HJ_migration_RuvA"/>
    <property type="match status" value="1"/>
</dbReference>
<dbReference type="SUPFAM" id="SSF47781">
    <property type="entry name" value="RuvA domain 2-like"/>
    <property type="match status" value="1"/>
</dbReference>
<keyword evidence="1 6" id="KW-0963">Cytoplasm</keyword>
<comment type="subunit">
    <text evidence="6">Homotetramer. Forms an RuvA(8)-RuvB(12)-Holliday junction (HJ) complex. HJ DNA is sandwiched between 2 RuvA tetramers; dsDNA enters through RuvA and exits via RuvB. An RuvB hexamer assembles on each DNA strand where it exits the tetramer. Each RuvB hexamer is contacted by two RuvA subunits (via domain III) on 2 adjacent RuvB subunits; this complex drives branch migration. In the full resolvosome a probable DNA-RuvA(4)-RuvB(12)-RuvC(2) complex forms which resolves the HJ.</text>
</comment>
<feature type="region of interest" description="Domain III" evidence="6">
    <location>
        <begin position="148"/>
        <end position="191"/>
    </location>
</feature>
<dbReference type="GO" id="GO:0048476">
    <property type="term" value="C:Holliday junction resolvase complex"/>
    <property type="evidence" value="ECO:0007669"/>
    <property type="project" value="UniProtKB-UniRule"/>
</dbReference>
<dbReference type="Pfam" id="PF14520">
    <property type="entry name" value="HHH_5"/>
    <property type="match status" value="1"/>
</dbReference>
<comment type="domain">
    <text evidence="6">Has three domains with a flexible linker between the domains II and III and assumes an 'L' shape. Domain III is highly mobile and contacts RuvB.</text>
</comment>
<dbReference type="InterPro" id="IPR000085">
    <property type="entry name" value="RuvA"/>
</dbReference>
<dbReference type="GO" id="GO:0009378">
    <property type="term" value="F:four-way junction helicase activity"/>
    <property type="evidence" value="ECO:0007669"/>
    <property type="project" value="InterPro"/>
</dbReference>
<proteinExistence type="inferred from homology"/>
<dbReference type="InterPro" id="IPR013849">
    <property type="entry name" value="DNA_helicase_Holl-junc_RuvA_I"/>
</dbReference>
<evidence type="ECO:0000259" key="7">
    <source>
        <dbReference type="SMART" id="SM00278"/>
    </source>
</evidence>
<keyword evidence="5 6" id="KW-0234">DNA repair</keyword>